<protein>
    <recommendedName>
        <fullName evidence="1">SAF domain-containing protein</fullName>
    </recommendedName>
</protein>
<gene>
    <name evidence="2" type="ORF">LCGC14_1746570</name>
</gene>
<dbReference type="NCBIfam" id="TIGR03177">
    <property type="entry name" value="pilus_cpaB"/>
    <property type="match status" value="1"/>
</dbReference>
<comment type="caution">
    <text evidence="2">The sequence shown here is derived from an EMBL/GenBank/DDBJ whole genome shotgun (WGS) entry which is preliminary data.</text>
</comment>
<feature type="domain" description="SAF" evidence="1">
    <location>
        <begin position="29"/>
        <end position="98"/>
    </location>
</feature>
<dbReference type="InterPro" id="IPR013974">
    <property type="entry name" value="SAF"/>
</dbReference>
<evidence type="ECO:0000313" key="2">
    <source>
        <dbReference type="EMBL" id="KKM06179.1"/>
    </source>
</evidence>
<dbReference type="InterPro" id="IPR031571">
    <property type="entry name" value="RcpC_dom"/>
</dbReference>
<dbReference type="AlphaFoldDB" id="A0A0F9H523"/>
<reference evidence="2" key="1">
    <citation type="journal article" date="2015" name="Nature">
        <title>Complex archaea that bridge the gap between prokaryotes and eukaryotes.</title>
        <authorList>
            <person name="Spang A."/>
            <person name="Saw J.H."/>
            <person name="Jorgensen S.L."/>
            <person name="Zaremba-Niedzwiedzka K."/>
            <person name="Martijn J."/>
            <person name="Lind A.E."/>
            <person name="van Eijk R."/>
            <person name="Schleper C."/>
            <person name="Guy L."/>
            <person name="Ettema T.J."/>
        </authorList>
    </citation>
    <scope>NUCLEOTIDE SEQUENCE</scope>
</reference>
<dbReference type="Pfam" id="PF08666">
    <property type="entry name" value="SAF"/>
    <property type="match status" value="1"/>
</dbReference>
<dbReference type="EMBL" id="LAZR01016055">
    <property type="protein sequence ID" value="KKM06179.1"/>
    <property type="molecule type" value="Genomic_DNA"/>
</dbReference>
<dbReference type="InterPro" id="IPR017592">
    <property type="entry name" value="Pilus_assmbl_Flp-typ_CpaB"/>
</dbReference>
<dbReference type="SMART" id="SM00858">
    <property type="entry name" value="SAF"/>
    <property type="match status" value="1"/>
</dbReference>
<evidence type="ECO:0000259" key="1">
    <source>
        <dbReference type="SMART" id="SM00858"/>
    </source>
</evidence>
<organism evidence="2">
    <name type="scientific">marine sediment metagenome</name>
    <dbReference type="NCBI Taxonomy" id="412755"/>
    <lineage>
        <taxon>unclassified sequences</taxon>
        <taxon>metagenomes</taxon>
        <taxon>ecological metagenomes</taxon>
    </lineage>
</organism>
<feature type="non-terminal residue" evidence="2">
    <location>
        <position position="1"/>
    </location>
</feature>
<name>A0A0F9H523_9ZZZZ</name>
<accession>A0A0F9H523</accession>
<sequence>ASVYMARNWIQDQTQSPASVQNVKQIETTKVVVAASKLSYGIKVQSMHLRIVDWPVKAVPEGSFSTVEEILGEGDQPVSRVVLRTIEINEPVLKTKVTGFGGRASLSTLIAPGMRATTIRVNDVNGVAGLVLPGDRVDILLTRSRDANASRRNKSNLQTDIFLQNMKVLAVDQDSNEERNKPAVVKAVTIEVTPTQAQKLTLAQKLGSLSLALRNVNAVDVEDTGPVKAHDLGFGEANLAPTPVVEASKPAETVKAPIVIKPVKTVSHSVVVKKAKRAYTVNIVRGVKATEYEVEQEKPTFSAPAFSKPLNLIAPTLTILTPTKPTLGVVSLVPCSSEFTSNEDCM</sequence>
<dbReference type="CDD" id="cd11614">
    <property type="entry name" value="SAF_CpaB_FlgA_like"/>
    <property type="match status" value="1"/>
</dbReference>
<proteinExistence type="predicted"/>
<dbReference type="Pfam" id="PF16976">
    <property type="entry name" value="RcpC"/>
    <property type="match status" value="1"/>
</dbReference>